<feature type="transmembrane region" description="Helical" evidence="1">
    <location>
        <begin position="84"/>
        <end position="112"/>
    </location>
</feature>
<feature type="transmembrane region" description="Helical" evidence="1">
    <location>
        <begin position="37"/>
        <end position="64"/>
    </location>
</feature>
<accession>A0A840EZM2</accession>
<keyword evidence="1" id="KW-0812">Transmembrane</keyword>
<dbReference type="RefSeq" id="WP_183477829.1">
    <property type="nucleotide sequence ID" value="NZ_JACIFO010000007.1"/>
</dbReference>
<dbReference type="PANTHER" id="PTHR39165:SF1">
    <property type="entry name" value="DUF456 DOMAIN-CONTAINING PROTEIN"/>
    <property type="match status" value="1"/>
</dbReference>
<dbReference type="AlphaFoldDB" id="A0A840EZM2"/>
<evidence type="ECO:0000313" key="3">
    <source>
        <dbReference type="Proteomes" id="UP000553034"/>
    </source>
</evidence>
<evidence type="ECO:0008006" key="4">
    <source>
        <dbReference type="Google" id="ProtNLM"/>
    </source>
</evidence>
<keyword evidence="3" id="KW-1185">Reference proteome</keyword>
<sequence length="166" mass="17815">MEVILLILGLLCCIVGIIGSVLPVLPGPPISWLGLLFIYLIEGIAINYWLLGITLVVAIAIFILDYTIPAMGTKRFGGSKYGAWGTTIGLIVGLIAPIPLGFIIGPFVGAFVGEVLFNRSSSKNALRAAVGSFLGFLASTFMKVFVAFGYLVIFIYIAYTNWSVIF</sequence>
<dbReference type="Proteomes" id="UP000553034">
    <property type="component" value="Unassembled WGS sequence"/>
</dbReference>
<dbReference type="EMBL" id="JACIFO010000007">
    <property type="protein sequence ID" value="MBB4119474.1"/>
    <property type="molecule type" value="Genomic_DNA"/>
</dbReference>
<dbReference type="PANTHER" id="PTHR39165">
    <property type="entry name" value="IG HYPOTHETICAL 17883"/>
    <property type="match status" value="1"/>
</dbReference>
<keyword evidence="1" id="KW-1133">Transmembrane helix</keyword>
<reference evidence="2 3" key="1">
    <citation type="submission" date="2020-08" db="EMBL/GenBank/DDBJ databases">
        <title>Genomic Encyclopedia of Type Strains, Phase IV (KMG-IV): sequencing the most valuable type-strain genomes for metagenomic binning, comparative biology and taxonomic classification.</title>
        <authorList>
            <person name="Goeker M."/>
        </authorList>
    </citation>
    <scope>NUCLEOTIDE SEQUENCE [LARGE SCALE GENOMIC DNA]</scope>
    <source>
        <strain evidence="2 3">DSM 29568</strain>
    </source>
</reference>
<dbReference type="InterPro" id="IPR007403">
    <property type="entry name" value="DUF456"/>
</dbReference>
<proteinExistence type="predicted"/>
<dbReference type="Pfam" id="PF04306">
    <property type="entry name" value="DUF456"/>
    <property type="match status" value="1"/>
</dbReference>
<feature type="transmembrane region" description="Helical" evidence="1">
    <location>
        <begin position="6"/>
        <end position="25"/>
    </location>
</feature>
<keyword evidence="1" id="KW-0472">Membrane</keyword>
<gene>
    <name evidence="2" type="ORF">GGR32_001776</name>
</gene>
<organism evidence="2 3">
    <name type="scientific">Mesonia hippocampi</name>
    <dbReference type="NCBI Taxonomy" id="1628250"/>
    <lineage>
        <taxon>Bacteria</taxon>
        <taxon>Pseudomonadati</taxon>
        <taxon>Bacteroidota</taxon>
        <taxon>Flavobacteriia</taxon>
        <taxon>Flavobacteriales</taxon>
        <taxon>Flavobacteriaceae</taxon>
        <taxon>Mesonia</taxon>
    </lineage>
</organism>
<evidence type="ECO:0000256" key="1">
    <source>
        <dbReference type="SAM" id="Phobius"/>
    </source>
</evidence>
<evidence type="ECO:0000313" key="2">
    <source>
        <dbReference type="EMBL" id="MBB4119474.1"/>
    </source>
</evidence>
<name>A0A840EZM2_9FLAO</name>
<protein>
    <recommendedName>
        <fullName evidence="4">DUF456 domain-containing protein</fullName>
    </recommendedName>
</protein>
<comment type="caution">
    <text evidence="2">The sequence shown here is derived from an EMBL/GenBank/DDBJ whole genome shotgun (WGS) entry which is preliminary data.</text>
</comment>
<feature type="transmembrane region" description="Helical" evidence="1">
    <location>
        <begin position="133"/>
        <end position="159"/>
    </location>
</feature>